<keyword evidence="3" id="KW-0732">Signal</keyword>
<evidence type="ECO:0000256" key="2">
    <source>
        <dbReference type="ARBA" id="ARBA00023136"/>
    </source>
</evidence>
<dbReference type="GO" id="GO:0019867">
    <property type="term" value="C:outer membrane"/>
    <property type="evidence" value="ECO:0007669"/>
    <property type="project" value="InterPro"/>
</dbReference>
<evidence type="ECO:0000313" key="6">
    <source>
        <dbReference type="Proteomes" id="UP000472320"/>
    </source>
</evidence>
<dbReference type="EMBL" id="WNKX01000006">
    <property type="protein sequence ID" value="MTW10934.1"/>
    <property type="molecule type" value="Genomic_DNA"/>
</dbReference>
<feature type="signal peptide" evidence="3">
    <location>
        <begin position="1"/>
        <end position="22"/>
    </location>
</feature>
<evidence type="ECO:0000256" key="1">
    <source>
        <dbReference type="ARBA" id="ARBA00004370"/>
    </source>
</evidence>
<keyword evidence="2" id="KW-0472">Membrane</keyword>
<dbReference type="OrthoDB" id="8909257at2"/>
<dbReference type="InterPro" id="IPR051407">
    <property type="entry name" value="Bact_OM_lipoprot/Surf_antigen"/>
</dbReference>
<evidence type="ECO:0000313" key="5">
    <source>
        <dbReference type="EMBL" id="MTW10934.1"/>
    </source>
</evidence>
<keyword evidence="6" id="KW-1185">Reference proteome</keyword>
<proteinExistence type="predicted"/>
<dbReference type="InterPro" id="IPR008816">
    <property type="entry name" value="Gly_zipper_2TM_dom"/>
</dbReference>
<reference evidence="5 6" key="1">
    <citation type="submission" date="2019-11" db="EMBL/GenBank/DDBJ databases">
        <title>Type strains purchased from KCTC, JCM and DSMZ.</title>
        <authorList>
            <person name="Lu H."/>
        </authorList>
    </citation>
    <scope>NUCLEOTIDE SEQUENCE [LARGE SCALE GENOMIC DNA]</scope>
    <source>
        <strain evidence="5 6">JCM 31587</strain>
    </source>
</reference>
<comment type="subcellular location">
    <subcellularLocation>
        <location evidence="1">Membrane</location>
    </subcellularLocation>
</comment>
<dbReference type="PANTHER" id="PTHR35603">
    <property type="match status" value="1"/>
</dbReference>
<dbReference type="NCBIfam" id="NF008437">
    <property type="entry name" value="PRK11280.1"/>
    <property type="match status" value="1"/>
</dbReference>
<protein>
    <submittedName>
        <fullName evidence="5">Glycine zipper 2TM domain-containing protein</fullName>
    </submittedName>
</protein>
<gene>
    <name evidence="5" type="ORF">GM658_10000</name>
</gene>
<accession>A0A6L6QFS1</accession>
<evidence type="ECO:0000256" key="3">
    <source>
        <dbReference type="SAM" id="SignalP"/>
    </source>
</evidence>
<feature type="domain" description="Glycine zipper 2TM" evidence="4">
    <location>
        <begin position="68"/>
        <end position="107"/>
    </location>
</feature>
<dbReference type="PANTHER" id="PTHR35603:SF2">
    <property type="entry name" value="OUTER MEMBRANE LIPOPROTEIN"/>
    <property type="match status" value="1"/>
</dbReference>
<name>A0A6L6QFS1_9BURK</name>
<dbReference type="Pfam" id="PF05433">
    <property type="entry name" value="Rick_17kDa_Anti"/>
    <property type="match status" value="1"/>
</dbReference>
<organism evidence="5 6">
    <name type="scientific">Massilia eburnea</name>
    <dbReference type="NCBI Taxonomy" id="1776165"/>
    <lineage>
        <taxon>Bacteria</taxon>
        <taxon>Pseudomonadati</taxon>
        <taxon>Pseudomonadota</taxon>
        <taxon>Betaproteobacteria</taxon>
        <taxon>Burkholderiales</taxon>
        <taxon>Oxalobacteraceae</taxon>
        <taxon>Telluria group</taxon>
        <taxon>Massilia</taxon>
    </lineage>
</organism>
<dbReference type="AlphaFoldDB" id="A0A6L6QFS1"/>
<evidence type="ECO:0000259" key="4">
    <source>
        <dbReference type="Pfam" id="PF05433"/>
    </source>
</evidence>
<dbReference type="Proteomes" id="UP000472320">
    <property type="component" value="Unassembled WGS sequence"/>
</dbReference>
<feature type="chain" id="PRO_5027063468" evidence="3">
    <location>
        <begin position="23"/>
        <end position="173"/>
    </location>
</feature>
<comment type="caution">
    <text evidence="5">The sequence shown here is derived from an EMBL/GenBank/DDBJ whole genome shotgun (WGS) entry which is preliminary data.</text>
</comment>
<sequence>MKAKTKLFFAALSLGALPLAQAQAQATNFEDYGRVTRVTPVTEQINRPRQECRTEYVQVQQPQERGVGGSIIGGLLGAAVGSQVGAGHGKTAATAAGAIAGAVIGDRTQNSNAQPGAVQEQAVKQCRMVDAFETRTTGYNVEYDYRGRNYTSFMSYDPGQRIRLRVNVEPMNN</sequence>
<dbReference type="RefSeq" id="WP_155453868.1">
    <property type="nucleotide sequence ID" value="NZ_WNKX01000006.1"/>
</dbReference>